<feature type="domain" description="Sulphur oxidation protein SoxZ" evidence="3">
    <location>
        <begin position="181"/>
        <end position="271"/>
    </location>
</feature>
<dbReference type="Pfam" id="PF08770">
    <property type="entry name" value="SoxZ"/>
    <property type="match status" value="1"/>
</dbReference>
<dbReference type="Proteomes" id="UP000012488">
    <property type="component" value="Chromosome"/>
</dbReference>
<dbReference type="Gene3D" id="2.60.40.10">
    <property type="entry name" value="Immunoglobulins"/>
    <property type="match status" value="1"/>
</dbReference>
<feature type="region of interest" description="Disordered" evidence="1">
    <location>
        <begin position="259"/>
        <end position="279"/>
    </location>
</feature>
<dbReference type="RefSeq" id="WP_010686927.1">
    <property type="nucleotide sequence ID" value="NZ_CP043538.1"/>
</dbReference>
<organism evidence="5 6">
    <name type="scientific">Methylobacterium mesophilicum SR1.6/6</name>
    <dbReference type="NCBI Taxonomy" id="908290"/>
    <lineage>
        <taxon>Bacteria</taxon>
        <taxon>Pseudomonadati</taxon>
        <taxon>Pseudomonadota</taxon>
        <taxon>Alphaproteobacteria</taxon>
        <taxon>Hyphomicrobiales</taxon>
        <taxon>Methylobacteriaceae</taxon>
        <taxon>Methylobacterium</taxon>
    </lineage>
</organism>
<feature type="compositionally biased region" description="Polar residues" evidence="1">
    <location>
        <begin position="260"/>
        <end position="272"/>
    </location>
</feature>
<evidence type="ECO:0000259" key="4">
    <source>
        <dbReference type="Pfam" id="PF13501"/>
    </source>
</evidence>
<evidence type="ECO:0000259" key="3">
    <source>
        <dbReference type="Pfam" id="PF08770"/>
    </source>
</evidence>
<dbReference type="InterPro" id="IPR038162">
    <property type="entry name" value="SoxY_sf"/>
</dbReference>
<protein>
    <submittedName>
        <fullName evidence="5">Quinoprotein dehydrogenase-associated SoxYZ-like carrier</fullName>
    </submittedName>
</protein>
<reference evidence="5 6" key="2">
    <citation type="journal article" date="2013" name="Genome Announc.">
        <title>Draft Genome Sequence of Methylobacterium mesophilicum Strain SR1.6/6, Isolated from Citrus sinensis.</title>
        <authorList>
            <person name="Marinho Almeida D."/>
            <person name="Dini-Andreote F."/>
            <person name="Camargo Neves A.A."/>
            <person name="Juca Ramos R.T."/>
            <person name="Andreote F.D."/>
            <person name="Carneiro A.R."/>
            <person name="Oliveira de Souza Lima A."/>
            <person name="Caracciolo Gomes de Sa P.H."/>
            <person name="Ribeiro Barbosa M.S."/>
            <person name="Araujo W.L."/>
            <person name="Silva A."/>
        </authorList>
    </citation>
    <scope>NUCLEOTIDE SEQUENCE [LARGE SCALE GENOMIC DNA]</scope>
    <source>
        <strain evidence="5 6">SR1.6/6</strain>
    </source>
</reference>
<evidence type="ECO:0000313" key="6">
    <source>
        <dbReference type="Proteomes" id="UP000012488"/>
    </source>
</evidence>
<dbReference type="NCBIfam" id="TIGR04557">
    <property type="entry name" value="fuse_rel_SoxYZ"/>
    <property type="match status" value="1"/>
</dbReference>
<dbReference type="KEGG" id="mmes:MMSR116_25470"/>
<feature type="domain" description="Ig-like SoxY" evidence="4">
    <location>
        <begin position="52"/>
        <end position="158"/>
    </location>
</feature>
<reference evidence="5 6" key="1">
    <citation type="journal article" date="2012" name="Genet. Mol. Biol.">
        <title>Analysis of 16S rRNA and mxaF genes revealing insights into Methylobacterium niche-specific plant association.</title>
        <authorList>
            <person name="Dourado M.N."/>
            <person name="Andreote F.D."/>
            <person name="Dini-Andreote F."/>
            <person name="Conti R."/>
            <person name="Araujo J.M."/>
            <person name="Araujo W.L."/>
        </authorList>
    </citation>
    <scope>NUCLEOTIDE SEQUENCE [LARGE SCALE GENOMIC DNA]</scope>
    <source>
        <strain evidence="5 6">SR1.6/6</strain>
    </source>
</reference>
<evidence type="ECO:0000313" key="5">
    <source>
        <dbReference type="EMBL" id="QGY04876.1"/>
    </source>
</evidence>
<dbReference type="InterPro" id="IPR014756">
    <property type="entry name" value="Ig_E-set"/>
</dbReference>
<gene>
    <name evidence="5" type="ORF">MMSR116_25470</name>
</gene>
<feature type="signal peptide" evidence="2">
    <location>
        <begin position="1"/>
        <end position="24"/>
    </location>
</feature>
<proteinExistence type="predicted"/>
<dbReference type="Pfam" id="PF13501">
    <property type="entry name" value="SoxY"/>
    <property type="match status" value="1"/>
</dbReference>
<dbReference type="InterPro" id="IPR013783">
    <property type="entry name" value="Ig-like_fold"/>
</dbReference>
<keyword evidence="2" id="KW-0732">Signal</keyword>
<dbReference type="AlphaFoldDB" id="A0A6B9FT07"/>
<dbReference type="SUPFAM" id="SSF81296">
    <property type="entry name" value="E set domains"/>
    <property type="match status" value="1"/>
</dbReference>
<dbReference type="InterPro" id="IPR030831">
    <property type="entry name" value="Fuse-rel_SoxYZ"/>
</dbReference>
<dbReference type="InterPro" id="IPR032711">
    <property type="entry name" value="SoxY"/>
</dbReference>
<evidence type="ECO:0000256" key="1">
    <source>
        <dbReference type="SAM" id="MobiDB-lite"/>
    </source>
</evidence>
<name>A0A6B9FT07_9HYPH</name>
<accession>A0A6B9FT07</accession>
<dbReference type="OrthoDB" id="8538315at2"/>
<dbReference type="Gene3D" id="2.60.40.2470">
    <property type="entry name" value="SoxY domain"/>
    <property type="match status" value="1"/>
</dbReference>
<dbReference type="EMBL" id="CP043538">
    <property type="protein sequence ID" value="QGY04876.1"/>
    <property type="molecule type" value="Genomic_DNA"/>
</dbReference>
<feature type="chain" id="PRO_5025682302" evidence="2">
    <location>
        <begin position="25"/>
        <end position="279"/>
    </location>
</feature>
<dbReference type="InterPro" id="IPR014880">
    <property type="entry name" value="SoxZ_dom"/>
</dbReference>
<evidence type="ECO:0000256" key="2">
    <source>
        <dbReference type="SAM" id="SignalP"/>
    </source>
</evidence>
<sequence length="279" mass="29930">MMNRFGKTIPTLALGLALATTTLAGPLVVAAQAAGASDTDQERAARWQEIAKSIFGDRQIAQTDSLVKIDAPARALDAALVPITLTMPKDGQIKAVSLIIDDNPAPYAAKFEFGPAADPAELKLRVRVNNYTDMHAVVETQDGKLYEAKQFVKASGGCSAPMGMSDEEAMKGMGDMRMKFADAQPGKPVEATLMVRHPNFSGMQMNQVTRDFTPARYIDKLTVSAGDQKVFTMTGDISISSNPVINFAFKPDGKPIQVAASDNQGGRWQHSFNPPGPTN</sequence>